<gene>
    <name evidence="3" type="ORF">ACFFTL_16650</name>
</gene>
<accession>A0ABV5RAE2</accession>
<dbReference type="InterPro" id="IPR006311">
    <property type="entry name" value="TAT_signal"/>
</dbReference>
<keyword evidence="4" id="KW-1185">Reference proteome</keyword>
<dbReference type="InterPro" id="IPR029018">
    <property type="entry name" value="Hex-like_dom2"/>
</dbReference>
<dbReference type="Gene3D" id="3.30.379.10">
    <property type="entry name" value="Chitobiase/beta-hexosaminidase domain 2-like"/>
    <property type="match status" value="1"/>
</dbReference>
<keyword evidence="2" id="KW-0732">Signal</keyword>
<dbReference type="PANTHER" id="PTHR47406">
    <property type="entry name" value="COAGULATION FACTOR 5/8 TYPE, C-TERMINAL"/>
    <property type="match status" value="1"/>
</dbReference>
<name>A0ABV5RAE2_9ACTN</name>
<dbReference type="EMBL" id="JBHMCG010000075">
    <property type="protein sequence ID" value="MFB9573894.1"/>
    <property type="molecule type" value="Genomic_DNA"/>
</dbReference>
<dbReference type="InterPro" id="IPR032287">
    <property type="entry name" value="DUF4838"/>
</dbReference>
<evidence type="ECO:0000313" key="3">
    <source>
        <dbReference type="EMBL" id="MFB9573894.1"/>
    </source>
</evidence>
<keyword evidence="1" id="KW-0378">Hydrolase</keyword>
<feature type="signal peptide" evidence="2">
    <location>
        <begin position="1"/>
        <end position="32"/>
    </location>
</feature>
<protein>
    <submittedName>
        <fullName evidence="3">DUF4838 domain-containing protein</fullName>
    </submittedName>
</protein>
<reference evidence="3 4" key="1">
    <citation type="submission" date="2024-09" db="EMBL/GenBank/DDBJ databases">
        <authorList>
            <person name="Sun Q."/>
            <person name="Mori K."/>
        </authorList>
    </citation>
    <scope>NUCLEOTIDE SEQUENCE [LARGE SCALE GENOMIC DNA]</scope>
    <source>
        <strain evidence="3 4">JCM 3331</strain>
    </source>
</reference>
<dbReference type="SUPFAM" id="SSF55545">
    <property type="entry name" value="beta-N-acetylhexosaminidase-like domain"/>
    <property type="match status" value="1"/>
</dbReference>
<feature type="chain" id="PRO_5045769121" evidence="2">
    <location>
        <begin position="33"/>
        <end position="736"/>
    </location>
</feature>
<dbReference type="PROSITE" id="PS51318">
    <property type="entry name" value="TAT"/>
    <property type="match status" value="1"/>
</dbReference>
<evidence type="ECO:0000256" key="1">
    <source>
        <dbReference type="ARBA" id="ARBA00022801"/>
    </source>
</evidence>
<dbReference type="Pfam" id="PF16126">
    <property type="entry name" value="DUF4838"/>
    <property type="match status" value="1"/>
</dbReference>
<proteinExistence type="predicted"/>
<evidence type="ECO:0000256" key="2">
    <source>
        <dbReference type="SAM" id="SignalP"/>
    </source>
</evidence>
<organism evidence="3 4">
    <name type="scientific">Streptomyces yanii</name>
    <dbReference type="NCBI Taxonomy" id="78510"/>
    <lineage>
        <taxon>Bacteria</taxon>
        <taxon>Bacillati</taxon>
        <taxon>Actinomycetota</taxon>
        <taxon>Actinomycetes</taxon>
        <taxon>Kitasatosporales</taxon>
        <taxon>Streptomycetaceae</taxon>
        <taxon>Streptomyces</taxon>
    </lineage>
</organism>
<evidence type="ECO:0000313" key="4">
    <source>
        <dbReference type="Proteomes" id="UP001589710"/>
    </source>
</evidence>
<dbReference type="Proteomes" id="UP001589710">
    <property type="component" value="Unassembled WGS sequence"/>
</dbReference>
<dbReference type="RefSeq" id="WP_345509707.1">
    <property type="nucleotide sequence ID" value="NZ_BAAAXD010000003.1"/>
</dbReference>
<dbReference type="PANTHER" id="PTHR47406:SF2">
    <property type="entry name" value="ALPHA GLUCURONIDASE N-TERMINAL DOMAIN-CONTAINING PROTEIN"/>
    <property type="match status" value="1"/>
</dbReference>
<comment type="caution">
    <text evidence="3">The sequence shown here is derived from an EMBL/GenBank/DDBJ whole genome shotgun (WGS) entry which is preliminary data.</text>
</comment>
<sequence length="736" mass="79188">MQTRLHRRSFLIGATGAAAAALLPLGATPASALPADSGGPLPLVDGGHAAATITWYGSEVARFAAEEVRDYVLATTGVSLPLAEAEVRPRTPAGSGVVLRSGPSRTVPDAWIADARDALGDAPPDSFAVVTGEDRAVLLGTGDRGPLYAAYALVEQLGVRFFAPSFAFYEGHSEHVPRSRSLRVAPQRYVSRPGWALRRQYVEEGYSHTRSSLPPLIDWMAKNRLNTLVIPKDYLGQGVTTYDSMRDVIAREAARRGLNVEVGGHGYDSFLPPAQYPQYYTSGGPLFDIYNPEALDAYVSRVVEYLRARPEITVFDCWPPDVWQFQNEILRRYGTPSNAESVVVNKLAAAVREQLPGVRVERIAYASTVEPPDSAYACDPDVIVDFAPYSRNYTGGLGDSAVAANAKLAGPLRRWRESFDGTLCMYEYYRRYRWRSLPVQVLDTVSADVAFEAALGVDGMGMYCEPADWIPHEHLQSLVAAKAWDPGLDGPAYLDGYLTARFGPAAVSAMRRYFTATGKDPDVFNGSAGAADGVEHYSAARTALLDARDGVAGDSGRLVVDRLVLNTDIALADMEVGRSGTPAVREKYRRAVEANRFAGVVLPNQQVRQRWGAQSPSYQDAAIRQAIADEYRSPAAGSVVPDRATVAPGGSAEVTLTAYDVDFTGHTVTWQADAPSGLHVAPSSGTLRVAGQRTGSVTVTLSASGQLPAGGQEVVFTLRTEEGTRLPKVVLKALGS</sequence>